<name>D4YTL6_9LACO</name>
<accession>D4YTL6</accession>
<evidence type="ECO:0000313" key="1">
    <source>
        <dbReference type="EMBL" id="EFG55482.1"/>
    </source>
</evidence>
<organism evidence="1 2">
    <name type="scientific">Lactobacillus amylolyticus DSM 11664</name>
    <dbReference type="NCBI Taxonomy" id="585524"/>
    <lineage>
        <taxon>Bacteria</taxon>
        <taxon>Bacillati</taxon>
        <taxon>Bacillota</taxon>
        <taxon>Bacilli</taxon>
        <taxon>Lactobacillales</taxon>
        <taxon>Lactobacillaceae</taxon>
        <taxon>Lactobacillus</taxon>
    </lineage>
</organism>
<evidence type="ECO:0000313" key="2">
    <source>
        <dbReference type="Proteomes" id="UP000004069"/>
    </source>
</evidence>
<dbReference type="AlphaFoldDB" id="D4YTL6"/>
<gene>
    <name evidence="1" type="ORF">HMPREF0493_0877</name>
</gene>
<proteinExistence type="predicted"/>
<comment type="caution">
    <text evidence="1">The sequence shown here is derived from an EMBL/GenBank/DDBJ whole genome shotgun (WGS) entry which is preliminary data.</text>
</comment>
<sequence>MIFGSPVKNKTAAKGSKNVIRIQVFIFISHNTKLDVEAFSGKKRKRHKMLYISSHLVNLKY</sequence>
<reference evidence="1 2" key="1">
    <citation type="submission" date="2010-04" db="EMBL/GenBank/DDBJ databases">
        <authorList>
            <person name="Muzny D."/>
            <person name="Qin X."/>
            <person name="Deng J."/>
            <person name="Jiang H."/>
            <person name="Liu Y."/>
            <person name="Qu J."/>
            <person name="Song X.-Z."/>
            <person name="Zhang L."/>
            <person name="Thornton R."/>
            <person name="Coyle M."/>
            <person name="Francisco L."/>
            <person name="Jackson L."/>
            <person name="Javaid M."/>
            <person name="Korchina V."/>
            <person name="Kovar C."/>
            <person name="Mata R."/>
            <person name="Mathew T."/>
            <person name="Ngo R."/>
            <person name="Nguyen L."/>
            <person name="Nguyen N."/>
            <person name="Okwuonu G."/>
            <person name="Ongeri F."/>
            <person name="Pham C."/>
            <person name="Simmons D."/>
            <person name="Wilczek-Boney K."/>
            <person name="Hale W."/>
            <person name="Jakkamsetti A."/>
            <person name="Pham P."/>
            <person name="Ruth R."/>
            <person name="San Lucas F."/>
            <person name="Warren J."/>
            <person name="Zhang J."/>
            <person name="Zhao Z."/>
            <person name="Zhou C."/>
            <person name="Zhu D."/>
            <person name="Lee S."/>
            <person name="Bess C."/>
            <person name="Blankenburg K."/>
            <person name="Forbes L."/>
            <person name="Fu Q."/>
            <person name="Gubbala S."/>
            <person name="Hirani K."/>
            <person name="Jayaseelan J.C."/>
            <person name="Lara F."/>
            <person name="Munidasa M."/>
            <person name="Palculict T."/>
            <person name="Patil S."/>
            <person name="Pu L.-L."/>
            <person name="Saada N."/>
            <person name="Tang L."/>
            <person name="Weissenberger G."/>
            <person name="Zhu Y."/>
            <person name="Hemphill L."/>
            <person name="Shang Y."/>
            <person name="Youmans B."/>
            <person name="Ayvaz T."/>
            <person name="Ross M."/>
            <person name="Santibanez J."/>
            <person name="Aqrawi P."/>
            <person name="Gross S."/>
            <person name="Joshi V."/>
            <person name="Fowler G."/>
            <person name="Nazareth L."/>
            <person name="Reid J."/>
            <person name="Worley K."/>
            <person name="Petrosino J."/>
            <person name="Highlander S."/>
            <person name="Gibbs R."/>
        </authorList>
    </citation>
    <scope>NUCLEOTIDE SEQUENCE [LARGE SCALE GENOMIC DNA]</scope>
    <source>
        <strain evidence="1 2">DSM 11664</strain>
    </source>
</reference>
<protein>
    <submittedName>
        <fullName evidence="1">Uncharacterized protein</fullName>
    </submittedName>
</protein>
<keyword evidence="2" id="KW-1185">Reference proteome</keyword>
<dbReference type="Proteomes" id="UP000004069">
    <property type="component" value="Unassembled WGS sequence"/>
</dbReference>
<dbReference type="EMBL" id="ADNY01000031">
    <property type="protein sequence ID" value="EFG55482.1"/>
    <property type="molecule type" value="Genomic_DNA"/>
</dbReference>